<organism evidence="13 14">
    <name type="scientific">Segetibacter aerophilus</name>
    <dbReference type="NCBI Taxonomy" id="670293"/>
    <lineage>
        <taxon>Bacteria</taxon>
        <taxon>Pseudomonadati</taxon>
        <taxon>Bacteroidota</taxon>
        <taxon>Chitinophagia</taxon>
        <taxon>Chitinophagales</taxon>
        <taxon>Chitinophagaceae</taxon>
        <taxon>Segetibacter</taxon>
    </lineage>
</organism>
<dbReference type="PANTHER" id="PTHR42985:SF40">
    <property type="entry name" value="LD47995P-RELATED"/>
    <property type="match status" value="1"/>
</dbReference>
<feature type="transmembrane region" description="Helical" evidence="12">
    <location>
        <begin position="391"/>
        <end position="415"/>
    </location>
</feature>
<comment type="similarity">
    <text evidence="2 11">Belongs to the sodium:solute symporter (SSF) (TC 2.A.21) family.</text>
</comment>
<evidence type="ECO:0000256" key="12">
    <source>
        <dbReference type="SAM" id="Phobius"/>
    </source>
</evidence>
<feature type="transmembrane region" description="Helical" evidence="12">
    <location>
        <begin position="276"/>
        <end position="296"/>
    </location>
</feature>
<dbReference type="GO" id="GO:0005886">
    <property type="term" value="C:plasma membrane"/>
    <property type="evidence" value="ECO:0007669"/>
    <property type="project" value="UniProtKB-SubCell"/>
</dbReference>
<keyword evidence="3" id="KW-0813">Transport</keyword>
<dbReference type="InterPro" id="IPR038377">
    <property type="entry name" value="Na/Glc_symporter_sf"/>
</dbReference>
<dbReference type="CDD" id="cd11477">
    <property type="entry name" value="SLC5sbd_u1"/>
    <property type="match status" value="1"/>
</dbReference>
<evidence type="ECO:0000256" key="9">
    <source>
        <dbReference type="ARBA" id="ARBA00023136"/>
    </source>
</evidence>
<dbReference type="PROSITE" id="PS50283">
    <property type="entry name" value="NA_SOLUT_SYMP_3"/>
    <property type="match status" value="1"/>
</dbReference>
<feature type="transmembrane region" description="Helical" evidence="12">
    <location>
        <begin position="366"/>
        <end position="385"/>
    </location>
</feature>
<keyword evidence="14" id="KW-1185">Reference proteome</keyword>
<evidence type="ECO:0000256" key="10">
    <source>
        <dbReference type="ARBA" id="ARBA00023201"/>
    </source>
</evidence>
<dbReference type="InterPro" id="IPR051163">
    <property type="entry name" value="Sodium:Solute_Symporter_SSF"/>
</dbReference>
<dbReference type="RefSeq" id="WP_147205490.1">
    <property type="nucleotide sequence ID" value="NZ_BJYT01000020.1"/>
</dbReference>
<dbReference type="EMBL" id="BJYT01000020">
    <property type="protein sequence ID" value="GEO11379.1"/>
    <property type="molecule type" value="Genomic_DNA"/>
</dbReference>
<feature type="transmembrane region" description="Helical" evidence="12">
    <location>
        <begin position="185"/>
        <end position="203"/>
    </location>
</feature>
<keyword evidence="8" id="KW-0406">Ion transport</keyword>
<feature type="transmembrane region" description="Helical" evidence="12">
    <location>
        <begin position="231"/>
        <end position="255"/>
    </location>
</feature>
<feature type="transmembrane region" description="Helical" evidence="12">
    <location>
        <begin position="142"/>
        <end position="173"/>
    </location>
</feature>
<protein>
    <submittedName>
        <fullName evidence="13">Sodium-coupled permease</fullName>
    </submittedName>
</protein>
<reference evidence="13 14" key="1">
    <citation type="submission" date="2019-07" db="EMBL/GenBank/DDBJ databases">
        <title>Whole genome shotgun sequence of Segetibacter aerophilus NBRC 106135.</title>
        <authorList>
            <person name="Hosoyama A."/>
            <person name="Uohara A."/>
            <person name="Ohji S."/>
            <person name="Ichikawa N."/>
        </authorList>
    </citation>
    <scope>NUCLEOTIDE SEQUENCE [LARGE SCALE GENOMIC DNA]</scope>
    <source>
        <strain evidence="13 14">NBRC 106135</strain>
    </source>
</reference>
<feature type="transmembrane region" description="Helical" evidence="12">
    <location>
        <begin position="422"/>
        <end position="440"/>
    </location>
</feature>
<evidence type="ECO:0000313" key="14">
    <source>
        <dbReference type="Proteomes" id="UP000321513"/>
    </source>
</evidence>
<evidence type="ECO:0000256" key="7">
    <source>
        <dbReference type="ARBA" id="ARBA00023053"/>
    </source>
</evidence>
<keyword evidence="10" id="KW-0739">Sodium transport</keyword>
<proteinExistence type="inferred from homology"/>
<dbReference type="AlphaFoldDB" id="A0A512BHE5"/>
<feature type="transmembrane region" description="Helical" evidence="12">
    <location>
        <begin position="48"/>
        <end position="70"/>
    </location>
</feature>
<dbReference type="Proteomes" id="UP000321513">
    <property type="component" value="Unassembled WGS sequence"/>
</dbReference>
<evidence type="ECO:0000256" key="8">
    <source>
        <dbReference type="ARBA" id="ARBA00023065"/>
    </source>
</evidence>
<evidence type="ECO:0000256" key="2">
    <source>
        <dbReference type="ARBA" id="ARBA00006434"/>
    </source>
</evidence>
<keyword evidence="6 12" id="KW-1133">Transmembrane helix</keyword>
<evidence type="ECO:0000313" key="13">
    <source>
        <dbReference type="EMBL" id="GEO11379.1"/>
    </source>
</evidence>
<keyword evidence="9 12" id="KW-0472">Membrane</keyword>
<evidence type="ECO:0000256" key="5">
    <source>
        <dbReference type="ARBA" id="ARBA00022692"/>
    </source>
</evidence>
<evidence type="ECO:0000256" key="6">
    <source>
        <dbReference type="ARBA" id="ARBA00022989"/>
    </source>
</evidence>
<dbReference type="PANTHER" id="PTHR42985">
    <property type="entry name" value="SODIUM-COUPLED MONOCARBOXYLATE TRANSPORTER"/>
    <property type="match status" value="1"/>
</dbReference>
<evidence type="ECO:0000256" key="1">
    <source>
        <dbReference type="ARBA" id="ARBA00004651"/>
    </source>
</evidence>
<dbReference type="GO" id="GO:0015293">
    <property type="term" value="F:symporter activity"/>
    <property type="evidence" value="ECO:0007669"/>
    <property type="project" value="TreeGrafter"/>
</dbReference>
<keyword evidence="5 12" id="KW-0812">Transmembrane</keyword>
<name>A0A512BHE5_9BACT</name>
<feature type="transmembrane region" description="Helical" evidence="12">
    <location>
        <begin position="6"/>
        <end position="27"/>
    </location>
</feature>
<dbReference type="GO" id="GO:0006814">
    <property type="term" value="P:sodium ion transport"/>
    <property type="evidence" value="ECO:0007669"/>
    <property type="project" value="UniProtKB-KW"/>
</dbReference>
<evidence type="ECO:0000256" key="4">
    <source>
        <dbReference type="ARBA" id="ARBA00022475"/>
    </source>
</evidence>
<accession>A0A512BHE5</accession>
<feature type="transmembrane region" description="Helical" evidence="12">
    <location>
        <begin position="308"/>
        <end position="329"/>
    </location>
</feature>
<keyword evidence="4" id="KW-1003">Cell membrane</keyword>
<evidence type="ECO:0000256" key="11">
    <source>
        <dbReference type="RuleBase" id="RU362091"/>
    </source>
</evidence>
<sequence>MTLNTLDVVAIILFFLSMIIIGVISYFKSKNAEDYFVAGGKLPWWLAGISHHVSGHSGAVFVAYAAVAYTHGFTMYMWWAFPVAVVIIGTAKIFPVYWVRLRREFQIQSPLEYLSVRYNVLTQQIVAWSGVLLKVFDVGAKWAAIGILLHVVAGISMTTGILVSGVVTIIYVTFGGLWGVIVTDFIQFLVQILGGVVMFVLVVNRLGGMNSITEIWKQLPPGHSNLFNDPYSAAFVGVMFFVYFLSYNGGIWSLATRYISSPNEKEASKAARLSGILYLIWPLILFFPMWAAPVILPGLKNPTESYGWLMLKILPQGMIGLVIASLFAATMGMTSSDVNTIAAVITRDILPVVSSKFRNDKNGLRTARITTFIFTLATIVIALNYEQFGGVLGLIVKWFAALLGPTAMPLIFGLLPVFARCGPRAAISSIIAGLITFIITKDMKLDSLALEVGLPTMVSAIVFIGVGLLTKTVPEKVKAQMAALKKTM</sequence>
<dbReference type="Pfam" id="PF00474">
    <property type="entry name" value="SSF"/>
    <property type="match status" value="1"/>
</dbReference>
<dbReference type="OrthoDB" id="9761931at2"/>
<comment type="caution">
    <text evidence="13">The sequence shown here is derived from an EMBL/GenBank/DDBJ whole genome shotgun (WGS) entry which is preliminary data.</text>
</comment>
<dbReference type="Gene3D" id="1.20.1730.10">
    <property type="entry name" value="Sodium/glucose cotransporter"/>
    <property type="match status" value="1"/>
</dbReference>
<feature type="transmembrane region" description="Helical" evidence="12">
    <location>
        <begin position="76"/>
        <end position="98"/>
    </location>
</feature>
<dbReference type="InterPro" id="IPR001734">
    <property type="entry name" value="Na/solute_symporter"/>
</dbReference>
<gene>
    <name evidence="13" type="ORF">SAE01_38750</name>
</gene>
<keyword evidence="7" id="KW-0915">Sodium</keyword>
<evidence type="ECO:0000256" key="3">
    <source>
        <dbReference type="ARBA" id="ARBA00022448"/>
    </source>
</evidence>
<comment type="subcellular location">
    <subcellularLocation>
        <location evidence="1">Cell membrane</location>
        <topology evidence="1">Multi-pass membrane protein</topology>
    </subcellularLocation>
</comment>
<feature type="transmembrane region" description="Helical" evidence="12">
    <location>
        <begin position="452"/>
        <end position="470"/>
    </location>
</feature>